<sequence>MPDTMLEDLPEWLVVDEILVRLPPKDVLRCRAVRKSWCGATSTDKSILDNHRRQPSLPIVEHDEGISCLAATRAQKILRPIVRYSPDPVSNIAFCDGLLILSRQSSFYICNPATRKCAPLPRPPLRPGFRAPNVVAFYQHDASPREYRVLWVFSAHMARRTRYFVLPVGSDQPRCIQWPTVLQSYPASCDLPPVHHRGALHWELSLGITVLDTVTETFRHMNHGGVFSLFDLGGDLALRHTSGDCLTQNIWVLQDYDAETWAFRYRIDLRAMEVSPPLPLDFADAYFAPMMAVINERELLIQHGGDRLLHCDIESLFLGNVESQDHESSLNRFANSLSLTMHRLQESMISLPLFEMQEEDAMNKEPPFIIVL</sequence>
<dbReference type="Proteomes" id="UP000815260">
    <property type="component" value="Chromosome 3B"/>
</dbReference>
<dbReference type="InterPro" id="IPR050233">
    <property type="entry name" value="A_thaliana_F-box"/>
</dbReference>
<evidence type="ECO:0000259" key="1">
    <source>
        <dbReference type="Pfam" id="PF08268"/>
    </source>
</evidence>
<accession>A0A3B6FDR0</accession>
<dbReference type="Pfam" id="PF08268">
    <property type="entry name" value="FBA_3"/>
    <property type="match status" value="1"/>
</dbReference>
<protein>
    <recommendedName>
        <fullName evidence="1">F-box associated beta-propeller type 3 domain-containing protein</fullName>
    </recommendedName>
</protein>
<dbReference type="EMBL" id="CM022218">
    <property type="protein sequence ID" value="KAF7026675.1"/>
    <property type="molecule type" value="Genomic_DNA"/>
</dbReference>
<dbReference type="InterPro" id="IPR036047">
    <property type="entry name" value="F-box-like_dom_sf"/>
</dbReference>
<reference evidence="2" key="2">
    <citation type="submission" date="2020-03" db="EMBL/GenBank/DDBJ databases">
        <title>The second near-complete assembly of the hexaploid bread wheat (Triticum aestivum) genome.</title>
        <authorList>
            <person name="Zimin A.V."/>
            <person name="Puiu D."/>
            <person name="Shumante A."/>
            <person name="Alonge M."/>
            <person name="Salzberg S.L."/>
        </authorList>
    </citation>
    <scope>NUCLEOTIDE SEQUENCE</scope>
    <source>
        <tissue evidence="2">Leaf</tissue>
    </source>
</reference>
<dbReference type="NCBIfam" id="TIGR01640">
    <property type="entry name" value="F_box_assoc_1"/>
    <property type="match status" value="1"/>
</dbReference>
<dbReference type="InterPro" id="IPR013187">
    <property type="entry name" value="F-box-assoc_dom_typ3"/>
</dbReference>
<name>A0A3B6FDR0_WHEAT</name>
<dbReference type="SUPFAM" id="SSF81383">
    <property type="entry name" value="F-box domain"/>
    <property type="match status" value="1"/>
</dbReference>
<dbReference type="PANTHER" id="PTHR47993:SF73">
    <property type="entry name" value="F-BOX DOMAIN-CONTAINING PROTEIN"/>
    <property type="match status" value="1"/>
</dbReference>
<dbReference type="PANTHER" id="PTHR47993">
    <property type="entry name" value="OS09G0372900 PROTEIN-RELATED"/>
    <property type="match status" value="1"/>
</dbReference>
<dbReference type="InterPro" id="IPR017451">
    <property type="entry name" value="F-box-assoc_interact_dom"/>
</dbReference>
<dbReference type="STRING" id="4565.A0A077RTA2"/>
<reference evidence="2" key="1">
    <citation type="journal article" date="2017" name="Gigascience">
        <title>The first near-complete assembly of the hexaploid bread wheat genome, Triticum aestivum.</title>
        <authorList>
            <person name="Zimin A.V."/>
            <person name="Puiu D."/>
            <person name="Hall R."/>
            <person name="Kingan S."/>
            <person name="Clavijo B.J."/>
            <person name="Salzberg S.L."/>
        </authorList>
    </citation>
    <scope>NUCLEOTIDE SEQUENCE</scope>
    <source>
        <tissue evidence="2">Leaf</tissue>
    </source>
</reference>
<gene>
    <name evidence="2" type="ORF">CFC21_038772</name>
</gene>
<feature type="domain" description="F-box associated beta-propeller type 3" evidence="1">
    <location>
        <begin position="91"/>
        <end position="262"/>
    </location>
</feature>
<organism evidence="2">
    <name type="scientific">Triticum aestivum</name>
    <name type="common">Wheat</name>
    <dbReference type="NCBI Taxonomy" id="4565"/>
    <lineage>
        <taxon>Eukaryota</taxon>
        <taxon>Viridiplantae</taxon>
        <taxon>Streptophyta</taxon>
        <taxon>Embryophyta</taxon>
        <taxon>Tracheophyta</taxon>
        <taxon>Spermatophyta</taxon>
        <taxon>Magnoliopsida</taxon>
        <taxon>Liliopsida</taxon>
        <taxon>Poales</taxon>
        <taxon>Poaceae</taxon>
        <taxon>BOP clade</taxon>
        <taxon>Pooideae</taxon>
        <taxon>Triticodae</taxon>
        <taxon>Triticeae</taxon>
        <taxon>Triticinae</taxon>
        <taxon>Triticum</taxon>
    </lineage>
</organism>
<proteinExistence type="predicted"/>
<dbReference type="OMA" id="VFSAHMA"/>
<comment type="caution">
    <text evidence="2">The sequence shown here is derived from an EMBL/GenBank/DDBJ whole genome shotgun (WGS) entry which is preliminary data.</text>
</comment>
<evidence type="ECO:0000313" key="2">
    <source>
        <dbReference type="EMBL" id="KAF7026675.1"/>
    </source>
</evidence>